<keyword evidence="5" id="KW-1185">Reference proteome</keyword>
<dbReference type="InterPro" id="IPR002885">
    <property type="entry name" value="PPR_rpt"/>
</dbReference>
<name>A0ABY9DJA4_VITVI</name>
<dbReference type="EMBL" id="CP126663">
    <property type="protein sequence ID" value="WKA07482.1"/>
    <property type="molecule type" value="Genomic_DNA"/>
</dbReference>
<keyword evidence="1" id="KW-0677">Repeat</keyword>
<dbReference type="InterPro" id="IPR011990">
    <property type="entry name" value="TPR-like_helical_dom_sf"/>
</dbReference>
<evidence type="ECO:0000256" key="2">
    <source>
        <dbReference type="PROSITE-ProRule" id="PRU00708"/>
    </source>
</evidence>
<evidence type="ECO:0008006" key="6">
    <source>
        <dbReference type="Google" id="ProtNLM"/>
    </source>
</evidence>
<reference evidence="4 5" key="1">
    <citation type="journal article" date="2023" name="Hortic Res">
        <title>The complete reference genome for grapevine (Vitis vinifera L.) genetics and breeding.</title>
        <authorList>
            <person name="Shi X."/>
            <person name="Cao S."/>
            <person name="Wang X."/>
            <person name="Huang S."/>
            <person name="Wang Y."/>
            <person name="Liu Z."/>
            <person name="Liu W."/>
            <person name="Leng X."/>
            <person name="Peng Y."/>
            <person name="Wang N."/>
            <person name="Wang Y."/>
            <person name="Ma Z."/>
            <person name="Xu X."/>
            <person name="Zhang F."/>
            <person name="Xue H."/>
            <person name="Zhong H."/>
            <person name="Wang Y."/>
            <person name="Zhang K."/>
            <person name="Velt A."/>
            <person name="Avia K."/>
            <person name="Holtgrawe D."/>
            <person name="Grimplet J."/>
            <person name="Matus J.T."/>
            <person name="Ware D."/>
            <person name="Wu X."/>
            <person name="Wang H."/>
            <person name="Liu C."/>
            <person name="Fang Y."/>
            <person name="Rustenholz C."/>
            <person name="Cheng Z."/>
            <person name="Xiao H."/>
            <person name="Zhou Y."/>
        </authorList>
    </citation>
    <scope>NUCLEOTIDE SEQUENCE [LARGE SCALE GENOMIC DNA]</scope>
    <source>
        <strain evidence="5">cv. Pinot noir / PN40024</strain>
        <tissue evidence="4">Leaf</tissue>
    </source>
</reference>
<dbReference type="Pfam" id="PF01535">
    <property type="entry name" value="PPR"/>
    <property type="match status" value="2"/>
</dbReference>
<dbReference type="Gene3D" id="1.25.40.10">
    <property type="entry name" value="Tetratricopeptide repeat domain"/>
    <property type="match status" value="2"/>
</dbReference>
<evidence type="ECO:0000256" key="3">
    <source>
        <dbReference type="SAM" id="MobiDB-lite"/>
    </source>
</evidence>
<dbReference type="PROSITE" id="PS51375">
    <property type="entry name" value="PPR"/>
    <property type="match status" value="2"/>
</dbReference>
<dbReference type="Pfam" id="PF13041">
    <property type="entry name" value="PPR_2"/>
    <property type="match status" value="1"/>
</dbReference>
<organism evidence="4 5">
    <name type="scientific">Vitis vinifera</name>
    <name type="common">Grape</name>
    <dbReference type="NCBI Taxonomy" id="29760"/>
    <lineage>
        <taxon>Eukaryota</taxon>
        <taxon>Viridiplantae</taxon>
        <taxon>Streptophyta</taxon>
        <taxon>Embryophyta</taxon>
        <taxon>Tracheophyta</taxon>
        <taxon>Spermatophyta</taxon>
        <taxon>Magnoliopsida</taxon>
        <taxon>eudicotyledons</taxon>
        <taxon>Gunneridae</taxon>
        <taxon>Pentapetalae</taxon>
        <taxon>rosids</taxon>
        <taxon>Vitales</taxon>
        <taxon>Vitaceae</taxon>
        <taxon>Viteae</taxon>
        <taxon>Vitis</taxon>
    </lineage>
</organism>
<protein>
    <recommendedName>
        <fullName evidence="6">Pentatricopeptide repeat-containing protein</fullName>
    </recommendedName>
</protein>
<accession>A0ABY9DJA4</accession>
<evidence type="ECO:0000313" key="4">
    <source>
        <dbReference type="EMBL" id="WKA07482.1"/>
    </source>
</evidence>
<evidence type="ECO:0000313" key="5">
    <source>
        <dbReference type="Proteomes" id="UP001227230"/>
    </source>
</evidence>
<sequence length="367" mass="41061">MRGPQLSLFYELEAFHNIISLKLAIGEDRDNSLSSLSRPTPPLLPPSFKTLSPPRQNIIPNPHSHKNPNFESLKNRQIRQLDVGHLNHALSSLDLMTLQNAPPDLTTYSILLKSCIRFRNFQLRKLVHRKLIQSGLELDSVVLNTLISLYSKRGDTATARLIFEGMENKRDLVSWSAMGSGDLGSGYKVFEKMPERNLGTWTLMITRFAQLGCARDAIELFLDMELSGHALDRFTYGSVLSASTVSGLLALGKQLHSQVIRLGLASDVCVGCSLVDMYAKCTADGSVDDLRKAFDRMPEHNVMSWTAIITAYVQIGECDKEAIELFCKMISGRVQPNHFSFSSVLKACGNLSDPYKHALREMEKFIR</sequence>
<evidence type="ECO:0000256" key="1">
    <source>
        <dbReference type="ARBA" id="ARBA00022737"/>
    </source>
</evidence>
<feature type="repeat" description="PPR" evidence="2">
    <location>
        <begin position="301"/>
        <end position="336"/>
    </location>
</feature>
<feature type="repeat" description="PPR" evidence="2">
    <location>
        <begin position="197"/>
        <end position="231"/>
    </location>
</feature>
<dbReference type="PANTHER" id="PTHR47926:SF471">
    <property type="entry name" value="DYW DOMAIN-CONTAINING PROTEIN"/>
    <property type="match status" value="1"/>
</dbReference>
<dbReference type="Proteomes" id="UP001227230">
    <property type="component" value="Chromosome 16"/>
</dbReference>
<dbReference type="PANTHER" id="PTHR47926">
    <property type="entry name" value="PENTATRICOPEPTIDE REPEAT-CONTAINING PROTEIN"/>
    <property type="match status" value="1"/>
</dbReference>
<dbReference type="NCBIfam" id="TIGR00756">
    <property type="entry name" value="PPR"/>
    <property type="match status" value="2"/>
</dbReference>
<dbReference type="InterPro" id="IPR046960">
    <property type="entry name" value="PPR_At4g14850-like_plant"/>
</dbReference>
<proteinExistence type="predicted"/>
<feature type="region of interest" description="Disordered" evidence="3">
    <location>
        <begin position="31"/>
        <end position="52"/>
    </location>
</feature>
<gene>
    <name evidence="4" type="ORF">VitviT2T_025306</name>
</gene>